<protein>
    <recommendedName>
        <fullName evidence="3">P-loop containing nucleoside triphosphate hydrolase</fullName>
    </recommendedName>
</protein>
<gene>
    <name evidence="1" type="ORF">DCS_03082</name>
</gene>
<evidence type="ECO:0008006" key="3">
    <source>
        <dbReference type="Google" id="ProtNLM"/>
    </source>
</evidence>
<sequence>MAFTVEPDANLPQLMSHLELLEENDQMTGPSEIQSTPIFTESVRKFGLSLAKNPFVQYGLLGGDTNRMMSNVYTASMVSTDNDPRLYYNVTAPSSVFICGSQGSGKSHTLSCLLENCLIPTKANQLPRPLTGIVFHYDTFCSDNGGSPSEAAYLSSNPDINVKVLCPPTNIDQIKQRVYSRLPNVKVEELRFDQADLNTKRMLDLMAVSSVQGGMPLYLHVITRILRELRIIQQKKRGAFEYAAFKRAIDGEELTPGQKGPLQQRLETLESFMVEEQVSRSFFATKKKNHASLFASRGNDWTPMAGQLTIIDLSCPCVTAETACALFNICLSLFLEQKADIGRVVALDEAHKYMTDSAECATLTETLLATIRLQRHLAARVIISTQEPTISPKLLDLCSITIVHRFSSPDWLRSLKGHLAGASAIGPGSTGDGEQTRTIYHDATSELFSQIVALRTGEALLFASSAILAVSEPVNGGANELKPCDSDPSLRNSGVADVKKNIDHEFDTIASDTPKPSQRPRIVRLEQGVLRLRVRQRITEDGGQSIMAG</sequence>
<dbReference type="Proteomes" id="UP000076580">
    <property type="component" value="Chromosome 01"/>
</dbReference>
<evidence type="ECO:0000313" key="1">
    <source>
        <dbReference type="EMBL" id="KYK61937.1"/>
    </source>
</evidence>
<dbReference type="EMBL" id="LAYC01000001">
    <property type="protein sequence ID" value="KYK61937.1"/>
    <property type="molecule type" value="Genomic_DNA"/>
</dbReference>
<dbReference type="InParanoid" id="A0A151GXW4"/>
<accession>A0A151GXW4</accession>
<dbReference type="SUPFAM" id="SSF52540">
    <property type="entry name" value="P-loop containing nucleoside triphosphate hydrolases"/>
    <property type="match status" value="1"/>
</dbReference>
<dbReference type="GeneID" id="63715725"/>
<dbReference type="PANTHER" id="PTHR13884">
    <property type="entry name" value="DUF853 DOMAIN-CONTAINING PROTEIN"/>
    <property type="match status" value="1"/>
</dbReference>
<dbReference type="InterPro" id="IPR053236">
    <property type="entry name" value="Cornifin"/>
</dbReference>
<reference evidence="1 2" key="1">
    <citation type="journal article" date="2016" name="Sci. Rep.">
        <title>Insights into Adaptations to a Near-Obligate Nematode Endoparasitic Lifestyle from the Finished Genome of Drechmeria coniospora.</title>
        <authorList>
            <person name="Zhang L."/>
            <person name="Zhou Z."/>
            <person name="Guo Q."/>
            <person name="Fokkens L."/>
            <person name="Miskei M."/>
            <person name="Pocsi I."/>
            <person name="Zhang W."/>
            <person name="Chen M."/>
            <person name="Wang L."/>
            <person name="Sun Y."/>
            <person name="Donzelli B.G."/>
            <person name="Gibson D.M."/>
            <person name="Nelson D.R."/>
            <person name="Luo J.G."/>
            <person name="Rep M."/>
            <person name="Liu H."/>
            <person name="Yang S."/>
            <person name="Wang J."/>
            <person name="Krasnoff S.B."/>
            <person name="Xu Y."/>
            <person name="Molnar I."/>
            <person name="Lin M."/>
        </authorList>
    </citation>
    <scope>NUCLEOTIDE SEQUENCE [LARGE SCALE GENOMIC DNA]</scope>
    <source>
        <strain evidence="1 2">ARSEF 6962</strain>
    </source>
</reference>
<dbReference type="RefSeq" id="XP_040661289.1">
    <property type="nucleotide sequence ID" value="XM_040800406.1"/>
</dbReference>
<dbReference type="InterPro" id="IPR027417">
    <property type="entry name" value="P-loop_NTPase"/>
</dbReference>
<evidence type="ECO:0000313" key="2">
    <source>
        <dbReference type="Proteomes" id="UP000076580"/>
    </source>
</evidence>
<dbReference type="STRING" id="98403.A0A151GXW4"/>
<keyword evidence="2" id="KW-1185">Reference proteome</keyword>
<dbReference type="Gene3D" id="3.40.50.300">
    <property type="entry name" value="P-loop containing nucleotide triphosphate hydrolases"/>
    <property type="match status" value="1"/>
</dbReference>
<dbReference type="AlphaFoldDB" id="A0A151GXW4"/>
<name>A0A151GXW4_DRECN</name>
<comment type="caution">
    <text evidence="1">The sequence shown here is derived from an EMBL/GenBank/DDBJ whole genome shotgun (WGS) entry which is preliminary data.</text>
</comment>
<proteinExistence type="predicted"/>
<organism evidence="1 2">
    <name type="scientific">Drechmeria coniospora</name>
    <name type="common">Nematophagous fungus</name>
    <name type="synonym">Meria coniospora</name>
    <dbReference type="NCBI Taxonomy" id="98403"/>
    <lineage>
        <taxon>Eukaryota</taxon>
        <taxon>Fungi</taxon>
        <taxon>Dikarya</taxon>
        <taxon>Ascomycota</taxon>
        <taxon>Pezizomycotina</taxon>
        <taxon>Sordariomycetes</taxon>
        <taxon>Hypocreomycetidae</taxon>
        <taxon>Hypocreales</taxon>
        <taxon>Ophiocordycipitaceae</taxon>
        <taxon>Drechmeria</taxon>
    </lineage>
</organism>
<dbReference type="PANTHER" id="PTHR13884:SF16">
    <property type="entry name" value="AAA+ ATPASE DOMAIN-CONTAINING PROTEIN-RELATED"/>
    <property type="match status" value="1"/>
</dbReference>